<name>A0ABZ1SLD4_9ACTN</name>
<feature type="region of interest" description="Disordered" evidence="1">
    <location>
        <begin position="1"/>
        <end position="54"/>
    </location>
</feature>
<reference evidence="2" key="1">
    <citation type="submission" date="2022-10" db="EMBL/GenBank/DDBJ databases">
        <title>The complete genomes of actinobacterial strains from the NBC collection.</title>
        <authorList>
            <person name="Joergensen T.S."/>
            <person name="Alvarez Arevalo M."/>
            <person name="Sterndorff E.B."/>
            <person name="Faurdal D."/>
            <person name="Vuksanovic O."/>
            <person name="Mourched A.-S."/>
            <person name="Charusanti P."/>
            <person name="Shaw S."/>
            <person name="Blin K."/>
            <person name="Weber T."/>
        </authorList>
    </citation>
    <scope>NUCLEOTIDE SEQUENCE</scope>
    <source>
        <strain evidence="2">NBC_00254</strain>
    </source>
</reference>
<sequence>MTVTSTGLPAASPPAVPQAGGAATPTGAALPAVTPTSAPTAVPTSPGSPVWEIPAPLTGRSSVVPPAGGQPPTAPIAIPGYLPLPPLVAHTHERCGDDGTAGCWSLAPWRSRTSGHSAPLSGGGQASGTATPRWAFAPPSVKPGGPSPSGVPGAFGVPYAGFALAADGTDVGRAGCWAFSPSAHCARWD</sequence>
<protein>
    <submittedName>
        <fullName evidence="2">Uncharacterized protein</fullName>
    </submittedName>
</protein>
<evidence type="ECO:0000256" key="1">
    <source>
        <dbReference type="SAM" id="MobiDB-lite"/>
    </source>
</evidence>
<feature type="compositionally biased region" description="Low complexity" evidence="1">
    <location>
        <begin position="138"/>
        <end position="149"/>
    </location>
</feature>
<organism evidence="2 3">
    <name type="scientific">Microbispora hainanensis</name>
    <dbReference type="NCBI Taxonomy" id="568844"/>
    <lineage>
        <taxon>Bacteria</taxon>
        <taxon>Bacillati</taxon>
        <taxon>Actinomycetota</taxon>
        <taxon>Actinomycetes</taxon>
        <taxon>Streptosporangiales</taxon>
        <taxon>Streptosporangiaceae</taxon>
        <taxon>Microbispora</taxon>
    </lineage>
</organism>
<feature type="compositionally biased region" description="Low complexity" evidence="1">
    <location>
        <begin position="17"/>
        <end position="50"/>
    </location>
</feature>
<accession>A0ABZ1SLD4</accession>
<feature type="region of interest" description="Disordered" evidence="1">
    <location>
        <begin position="112"/>
        <end position="149"/>
    </location>
</feature>
<dbReference type="EMBL" id="CP108085">
    <property type="protein sequence ID" value="WUP73813.1"/>
    <property type="molecule type" value="Genomic_DNA"/>
</dbReference>
<gene>
    <name evidence="2" type="ORF">OG913_31185</name>
</gene>
<dbReference type="RefSeq" id="WP_328708977.1">
    <property type="nucleotide sequence ID" value="NZ_CP108085.1"/>
</dbReference>
<evidence type="ECO:0000313" key="2">
    <source>
        <dbReference type="EMBL" id="WUP73813.1"/>
    </source>
</evidence>
<keyword evidence="3" id="KW-1185">Reference proteome</keyword>
<proteinExistence type="predicted"/>
<evidence type="ECO:0000313" key="3">
    <source>
        <dbReference type="Proteomes" id="UP001432011"/>
    </source>
</evidence>
<dbReference type="Proteomes" id="UP001432011">
    <property type="component" value="Chromosome"/>
</dbReference>